<reference evidence="1 2" key="1">
    <citation type="journal article" date="2020" name="Cell">
        <title>Large-Scale Comparative Analyses of Tick Genomes Elucidate Their Genetic Diversity and Vector Capacities.</title>
        <authorList>
            <consortium name="Tick Genome and Microbiome Consortium (TIGMIC)"/>
            <person name="Jia N."/>
            <person name="Wang J."/>
            <person name="Shi W."/>
            <person name="Du L."/>
            <person name="Sun Y."/>
            <person name="Zhan W."/>
            <person name="Jiang J.F."/>
            <person name="Wang Q."/>
            <person name="Zhang B."/>
            <person name="Ji P."/>
            <person name="Bell-Sakyi L."/>
            <person name="Cui X.M."/>
            <person name="Yuan T.T."/>
            <person name="Jiang B.G."/>
            <person name="Yang W.F."/>
            <person name="Lam T.T."/>
            <person name="Chang Q.C."/>
            <person name="Ding S.J."/>
            <person name="Wang X.J."/>
            <person name="Zhu J.G."/>
            <person name="Ruan X.D."/>
            <person name="Zhao L."/>
            <person name="Wei J.T."/>
            <person name="Ye R.Z."/>
            <person name="Que T.C."/>
            <person name="Du C.H."/>
            <person name="Zhou Y.H."/>
            <person name="Cheng J.X."/>
            <person name="Dai P.F."/>
            <person name="Guo W.B."/>
            <person name="Han X.H."/>
            <person name="Huang E.J."/>
            <person name="Li L.F."/>
            <person name="Wei W."/>
            <person name="Gao Y.C."/>
            <person name="Liu J.Z."/>
            <person name="Shao H.Z."/>
            <person name="Wang X."/>
            <person name="Wang C.C."/>
            <person name="Yang T.C."/>
            <person name="Huo Q.B."/>
            <person name="Li W."/>
            <person name="Chen H.Y."/>
            <person name="Chen S.E."/>
            <person name="Zhou L.G."/>
            <person name="Ni X.B."/>
            <person name="Tian J.H."/>
            <person name="Sheng Y."/>
            <person name="Liu T."/>
            <person name="Pan Y.S."/>
            <person name="Xia L.Y."/>
            <person name="Li J."/>
            <person name="Zhao F."/>
            <person name="Cao W.C."/>
        </authorList>
    </citation>
    <scope>NUCLEOTIDE SEQUENCE [LARGE SCALE GENOMIC DNA]</scope>
    <source>
        <strain evidence="1">Iper-2018</strain>
    </source>
</reference>
<comment type="caution">
    <text evidence="1">The sequence shown here is derived from an EMBL/GenBank/DDBJ whole genome shotgun (WGS) entry which is preliminary data.</text>
</comment>
<accession>A0AC60QCF2</accession>
<evidence type="ECO:0000313" key="2">
    <source>
        <dbReference type="Proteomes" id="UP000805193"/>
    </source>
</evidence>
<evidence type="ECO:0000313" key="1">
    <source>
        <dbReference type="EMBL" id="KAG0430491.1"/>
    </source>
</evidence>
<gene>
    <name evidence="1" type="ORF">HPB47_022652</name>
</gene>
<dbReference type="EMBL" id="JABSTQ010009319">
    <property type="protein sequence ID" value="KAG0430491.1"/>
    <property type="molecule type" value="Genomic_DNA"/>
</dbReference>
<keyword evidence="2" id="KW-1185">Reference proteome</keyword>
<dbReference type="Proteomes" id="UP000805193">
    <property type="component" value="Unassembled WGS sequence"/>
</dbReference>
<name>A0AC60QCF2_IXOPE</name>
<protein>
    <submittedName>
        <fullName evidence="1">Uncharacterized protein</fullName>
    </submittedName>
</protein>
<feature type="non-terminal residue" evidence="1">
    <location>
        <position position="1"/>
    </location>
</feature>
<proteinExistence type="predicted"/>
<organism evidence="1 2">
    <name type="scientific">Ixodes persulcatus</name>
    <name type="common">Taiga tick</name>
    <dbReference type="NCBI Taxonomy" id="34615"/>
    <lineage>
        <taxon>Eukaryota</taxon>
        <taxon>Metazoa</taxon>
        <taxon>Ecdysozoa</taxon>
        <taxon>Arthropoda</taxon>
        <taxon>Chelicerata</taxon>
        <taxon>Arachnida</taxon>
        <taxon>Acari</taxon>
        <taxon>Parasitiformes</taxon>
        <taxon>Ixodida</taxon>
        <taxon>Ixodoidea</taxon>
        <taxon>Ixodidae</taxon>
        <taxon>Ixodinae</taxon>
        <taxon>Ixodes</taxon>
    </lineage>
</organism>
<sequence length="55" mass="6103">GLTGSQLHKLMVLVMIHVEDCGFKILGLVTDNHKLNVNAMRLLGDGILIYRVETL</sequence>